<protein>
    <submittedName>
        <fullName evidence="2">Type VI secretion system protein VasI</fullName>
    </submittedName>
</protein>
<gene>
    <name evidence="2" type="ORF">SAMN04487964_11459</name>
</gene>
<dbReference type="Pfam" id="PF11319">
    <property type="entry name" value="VasI"/>
    <property type="match status" value="1"/>
</dbReference>
<sequence>MKRAIVLLLSAGLTATAQAMPTDKEIAACAIVEGDLSRLECYDTLAQRYGLNGPQAQSVNVSGNGKWAVNVETNPIDDSKTVTLLLKADEGQSRWGSPVAMIARCRSNETDLFIVWNDYLGSEADVLSRVGTEKARTRRWSMSTDSKATFHPQPIAFLKSMMEADSLVAQVTPYNESPVTAIFDIKGLREAIKPLRETCHW</sequence>
<evidence type="ECO:0000256" key="1">
    <source>
        <dbReference type="SAM" id="SignalP"/>
    </source>
</evidence>
<dbReference type="InterPro" id="IPR017738">
    <property type="entry name" value="T6SS-assoc_VCA0118"/>
</dbReference>
<feature type="signal peptide" evidence="1">
    <location>
        <begin position="1"/>
        <end position="19"/>
    </location>
</feature>
<keyword evidence="3" id="KW-1185">Reference proteome</keyword>
<name>A0ABY1S3B8_9GAMM</name>
<organism evidence="2 3">
    <name type="scientific">Marinobacterium sediminicola</name>
    <dbReference type="NCBI Taxonomy" id="518898"/>
    <lineage>
        <taxon>Bacteria</taxon>
        <taxon>Pseudomonadati</taxon>
        <taxon>Pseudomonadota</taxon>
        <taxon>Gammaproteobacteria</taxon>
        <taxon>Oceanospirillales</taxon>
        <taxon>Oceanospirillaceae</taxon>
        <taxon>Marinobacterium</taxon>
    </lineage>
</organism>
<keyword evidence="1" id="KW-0732">Signal</keyword>
<comment type="caution">
    <text evidence="2">The sequence shown here is derived from an EMBL/GenBank/DDBJ whole genome shotgun (WGS) entry which is preliminary data.</text>
</comment>
<dbReference type="Proteomes" id="UP001159257">
    <property type="component" value="Unassembled WGS sequence"/>
</dbReference>
<proteinExistence type="predicted"/>
<dbReference type="RefSeq" id="WP_239040429.1">
    <property type="nucleotide sequence ID" value="NZ_BAAAEY010000013.1"/>
</dbReference>
<feature type="chain" id="PRO_5047428666" evidence="1">
    <location>
        <begin position="20"/>
        <end position="201"/>
    </location>
</feature>
<accession>A0ABY1S3B8</accession>
<reference evidence="2 3" key="1">
    <citation type="submission" date="2017-05" db="EMBL/GenBank/DDBJ databases">
        <authorList>
            <person name="Varghese N."/>
            <person name="Submissions S."/>
        </authorList>
    </citation>
    <scope>NUCLEOTIDE SEQUENCE [LARGE SCALE GENOMIC DNA]</scope>
    <source>
        <strain evidence="2 3">CGMCC 1.7287</strain>
    </source>
</reference>
<dbReference type="EMBL" id="FXWV01000014">
    <property type="protein sequence ID" value="SMR77568.1"/>
    <property type="molecule type" value="Genomic_DNA"/>
</dbReference>
<evidence type="ECO:0000313" key="2">
    <source>
        <dbReference type="EMBL" id="SMR77568.1"/>
    </source>
</evidence>
<evidence type="ECO:0000313" key="3">
    <source>
        <dbReference type="Proteomes" id="UP001159257"/>
    </source>
</evidence>